<feature type="compositionally biased region" description="Basic residues" evidence="1">
    <location>
        <begin position="1"/>
        <end position="27"/>
    </location>
</feature>
<protein>
    <submittedName>
        <fullName evidence="2">Uncharacterized protein</fullName>
    </submittedName>
</protein>
<evidence type="ECO:0000313" key="3">
    <source>
        <dbReference type="Proteomes" id="UP000011083"/>
    </source>
</evidence>
<dbReference type="GeneID" id="14915815"/>
<dbReference type="EMBL" id="KB008036">
    <property type="protein sequence ID" value="ELR15147.1"/>
    <property type="molecule type" value="Genomic_DNA"/>
</dbReference>
<dbReference type="VEuPathDB" id="AmoebaDB:ACA1_216690"/>
<proteinExistence type="predicted"/>
<evidence type="ECO:0000313" key="2">
    <source>
        <dbReference type="EMBL" id="ELR15147.1"/>
    </source>
</evidence>
<dbReference type="KEGG" id="acan:ACA1_216690"/>
<organism evidence="2 3">
    <name type="scientific">Acanthamoeba castellanii (strain ATCC 30010 / Neff)</name>
    <dbReference type="NCBI Taxonomy" id="1257118"/>
    <lineage>
        <taxon>Eukaryota</taxon>
        <taxon>Amoebozoa</taxon>
        <taxon>Discosea</taxon>
        <taxon>Longamoebia</taxon>
        <taxon>Centramoebida</taxon>
        <taxon>Acanthamoebidae</taxon>
        <taxon>Acanthamoeba</taxon>
    </lineage>
</organism>
<feature type="region of interest" description="Disordered" evidence="1">
    <location>
        <begin position="1"/>
        <end position="41"/>
    </location>
</feature>
<sequence>MHHHGGHHQHHHDHFTGHQHHHQHHHPYAPPPHAPVQTFSAGGAPYENQIQVVHHHHHLNHGGPGQVRVKMDPSCFGAGRFPEYVPNEIRGRVADGDYVAHVRRLNHDLAVAAR</sequence>
<dbReference type="RefSeq" id="XP_004337160.1">
    <property type="nucleotide sequence ID" value="XM_004337112.1"/>
</dbReference>
<keyword evidence="3" id="KW-1185">Reference proteome</keyword>
<gene>
    <name evidence="2" type="ORF">ACA1_216690</name>
</gene>
<name>L8GQJ1_ACACF</name>
<dbReference type="Proteomes" id="UP000011083">
    <property type="component" value="Unassembled WGS sequence"/>
</dbReference>
<dbReference type="AlphaFoldDB" id="L8GQJ1"/>
<reference evidence="2 3" key="1">
    <citation type="journal article" date="2013" name="Genome Biol.">
        <title>Genome of Acanthamoeba castellanii highlights extensive lateral gene transfer and early evolution of tyrosine kinase signaling.</title>
        <authorList>
            <person name="Clarke M."/>
            <person name="Lohan A.J."/>
            <person name="Liu B."/>
            <person name="Lagkouvardos I."/>
            <person name="Roy S."/>
            <person name="Zafar N."/>
            <person name="Bertelli C."/>
            <person name="Schilde C."/>
            <person name="Kianianmomeni A."/>
            <person name="Burglin T.R."/>
            <person name="Frech C."/>
            <person name="Turcotte B."/>
            <person name="Kopec K.O."/>
            <person name="Synnott J.M."/>
            <person name="Choo C."/>
            <person name="Paponov I."/>
            <person name="Finkler A."/>
            <person name="Soon Heng Tan C."/>
            <person name="Hutchins A.P."/>
            <person name="Weinmeier T."/>
            <person name="Rattei T."/>
            <person name="Chu J.S."/>
            <person name="Gimenez G."/>
            <person name="Irimia M."/>
            <person name="Rigden D.J."/>
            <person name="Fitzpatrick D.A."/>
            <person name="Lorenzo-Morales J."/>
            <person name="Bateman A."/>
            <person name="Chiu C.H."/>
            <person name="Tang P."/>
            <person name="Hegemann P."/>
            <person name="Fromm H."/>
            <person name="Raoult D."/>
            <person name="Greub G."/>
            <person name="Miranda-Saavedra D."/>
            <person name="Chen N."/>
            <person name="Nash P."/>
            <person name="Ginger M.L."/>
            <person name="Horn M."/>
            <person name="Schaap P."/>
            <person name="Caler L."/>
            <person name="Loftus B."/>
        </authorList>
    </citation>
    <scope>NUCLEOTIDE SEQUENCE [LARGE SCALE GENOMIC DNA]</scope>
    <source>
        <strain evidence="2 3">Neff</strain>
    </source>
</reference>
<feature type="non-terminal residue" evidence="2">
    <location>
        <position position="114"/>
    </location>
</feature>
<evidence type="ECO:0000256" key="1">
    <source>
        <dbReference type="SAM" id="MobiDB-lite"/>
    </source>
</evidence>
<accession>L8GQJ1</accession>